<evidence type="ECO:0000256" key="1">
    <source>
        <dbReference type="SAM" id="SignalP"/>
    </source>
</evidence>
<dbReference type="EMBL" id="JACHJD010000005">
    <property type="protein sequence ID" value="MBB5104155.1"/>
    <property type="molecule type" value="Genomic_DNA"/>
</dbReference>
<name>A0A7W8EUZ7_STRST</name>
<comment type="caution">
    <text evidence="2">The sequence shown here is derived from an EMBL/GenBank/DDBJ whole genome shotgun (WGS) entry which is preliminary data.</text>
</comment>
<keyword evidence="1" id="KW-0732">Signal</keyword>
<keyword evidence="3" id="KW-1185">Reference proteome</keyword>
<reference evidence="2 3" key="1">
    <citation type="submission" date="2020-08" db="EMBL/GenBank/DDBJ databases">
        <title>Genomic Encyclopedia of Type Strains, Phase III (KMG-III): the genomes of soil and plant-associated and newly described type strains.</title>
        <authorList>
            <person name="Whitman W."/>
        </authorList>
    </citation>
    <scope>NUCLEOTIDE SEQUENCE [LARGE SCALE GENOMIC DNA]</scope>
    <source>
        <strain evidence="2 3">CECT 3146</strain>
    </source>
</reference>
<dbReference type="RefSeq" id="WP_150513350.1">
    <property type="nucleotide sequence ID" value="NZ_BMSQ01000001.1"/>
</dbReference>
<accession>A0A7W8EUZ7</accession>
<sequence>MKQKLAAMMITGVSASGLLIGFAGTVHADETPDPVATWIDGGMLEDGAPIAESERARITCDQWVSGYTGKSKCSGGAGTGARQQRAKVTCIKPSGGKFVIYGNWVGYGGNVSSATCSPHGEAGVYKVETDSRTHG</sequence>
<organism evidence="2 3">
    <name type="scientific">Streptomyces spectabilis</name>
    <dbReference type="NCBI Taxonomy" id="68270"/>
    <lineage>
        <taxon>Bacteria</taxon>
        <taxon>Bacillati</taxon>
        <taxon>Actinomycetota</taxon>
        <taxon>Actinomycetes</taxon>
        <taxon>Kitasatosporales</taxon>
        <taxon>Streptomycetaceae</taxon>
        <taxon>Streptomyces</taxon>
    </lineage>
</organism>
<evidence type="ECO:0000313" key="2">
    <source>
        <dbReference type="EMBL" id="MBB5104155.1"/>
    </source>
</evidence>
<gene>
    <name evidence="2" type="ORF">FHS40_003239</name>
</gene>
<proteinExistence type="predicted"/>
<feature type="signal peptide" evidence="1">
    <location>
        <begin position="1"/>
        <end position="28"/>
    </location>
</feature>
<evidence type="ECO:0000313" key="3">
    <source>
        <dbReference type="Proteomes" id="UP000549009"/>
    </source>
</evidence>
<dbReference type="AlphaFoldDB" id="A0A7W8EUZ7"/>
<dbReference type="Proteomes" id="UP000549009">
    <property type="component" value="Unassembled WGS sequence"/>
</dbReference>
<dbReference type="OrthoDB" id="10005660at2"/>
<protein>
    <submittedName>
        <fullName evidence="2">Uncharacterized protein</fullName>
    </submittedName>
</protein>
<feature type="chain" id="PRO_5031053911" evidence="1">
    <location>
        <begin position="29"/>
        <end position="135"/>
    </location>
</feature>